<organism evidence="1 2">
    <name type="scientific">Aquibium oceanicum</name>
    <dbReference type="NCBI Taxonomy" id="1670800"/>
    <lineage>
        <taxon>Bacteria</taxon>
        <taxon>Pseudomonadati</taxon>
        <taxon>Pseudomonadota</taxon>
        <taxon>Alphaproteobacteria</taxon>
        <taxon>Hyphomicrobiales</taxon>
        <taxon>Phyllobacteriaceae</taxon>
        <taxon>Aquibium</taxon>
    </lineage>
</organism>
<evidence type="ECO:0000313" key="1">
    <source>
        <dbReference type="EMBL" id="APH74139.1"/>
    </source>
</evidence>
<dbReference type="KEGG" id="meso:BSQ44_24280"/>
<reference evidence="2" key="1">
    <citation type="submission" date="2016-11" db="EMBL/GenBank/DDBJ databases">
        <title>Mesorhizobium oceanicum sp. nov., isolated from deep seawater in South China Sea.</title>
        <authorList>
            <person name="Fu G.-Y."/>
        </authorList>
    </citation>
    <scope>NUCLEOTIDE SEQUENCE [LARGE SCALE GENOMIC DNA]</scope>
    <source>
        <strain evidence="2">B7</strain>
    </source>
</reference>
<name>A0A1L3SXJ4_9HYPH</name>
<gene>
    <name evidence="1" type="ORF">BSQ44_24280</name>
</gene>
<dbReference type="RefSeq" id="WP_072607601.1">
    <property type="nucleotide sequence ID" value="NZ_CP018171.1"/>
</dbReference>
<dbReference type="EMBL" id="CP018171">
    <property type="protein sequence ID" value="APH74139.1"/>
    <property type="molecule type" value="Genomic_DNA"/>
</dbReference>
<keyword evidence="2" id="KW-1185">Reference proteome</keyword>
<accession>A0A1L3SXJ4</accession>
<dbReference type="OrthoDB" id="9982724at2"/>
<dbReference type="AlphaFoldDB" id="A0A1L3SXJ4"/>
<dbReference type="STRING" id="1670800.BSQ44_24280"/>
<proteinExistence type="predicted"/>
<dbReference type="Proteomes" id="UP000182840">
    <property type="component" value="Chromosome"/>
</dbReference>
<sequence length="79" mass="8552">MNMIIESSKGRADGTCFDDIRELSLDLLVSRGLVFLTEFQANGKRYGGTIIASSPEHAATIAFGRGLDEEVIGRLIHAV</sequence>
<protein>
    <submittedName>
        <fullName evidence="1">Uncharacterized protein</fullName>
    </submittedName>
</protein>
<evidence type="ECO:0000313" key="2">
    <source>
        <dbReference type="Proteomes" id="UP000182840"/>
    </source>
</evidence>